<dbReference type="EMBL" id="LXQA010151185">
    <property type="protein sequence ID" value="MCI26081.1"/>
    <property type="molecule type" value="Genomic_DNA"/>
</dbReference>
<feature type="region of interest" description="Disordered" evidence="1">
    <location>
        <begin position="1"/>
        <end position="21"/>
    </location>
</feature>
<evidence type="ECO:0000313" key="2">
    <source>
        <dbReference type="EMBL" id="MCI26081.1"/>
    </source>
</evidence>
<keyword evidence="3" id="KW-1185">Reference proteome</keyword>
<accession>A0A392QNX0</accession>
<dbReference type="Proteomes" id="UP000265520">
    <property type="component" value="Unassembled WGS sequence"/>
</dbReference>
<evidence type="ECO:0000256" key="1">
    <source>
        <dbReference type="SAM" id="MobiDB-lite"/>
    </source>
</evidence>
<name>A0A392QNX0_9FABA</name>
<reference evidence="2 3" key="1">
    <citation type="journal article" date="2018" name="Front. Plant Sci.">
        <title>Red Clover (Trifolium pratense) and Zigzag Clover (T. medium) - A Picture of Genomic Similarities and Differences.</title>
        <authorList>
            <person name="Dluhosova J."/>
            <person name="Istvanek J."/>
            <person name="Nedelnik J."/>
            <person name="Repkova J."/>
        </authorList>
    </citation>
    <scope>NUCLEOTIDE SEQUENCE [LARGE SCALE GENOMIC DNA]</scope>
    <source>
        <strain evidence="3">cv. 10/8</strain>
        <tissue evidence="2">Leaf</tissue>
    </source>
</reference>
<feature type="non-terminal residue" evidence="2">
    <location>
        <position position="1"/>
    </location>
</feature>
<evidence type="ECO:0000313" key="3">
    <source>
        <dbReference type="Proteomes" id="UP000265520"/>
    </source>
</evidence>
<proteinExistence type="predicted"/>
<sequence>TTVQSSPRQRTNDGEPPFGLPIGFVSPPQITFSAPAMTSERVNPITSRNVDVRGNIARMSNSGFLGNFSYGYTDNSSLSNITNTTLQSLRQQMDDSNQEMVNMMTQQMVTIFNPIVENSNAAYQALATRMSQIAEMLGAPYQMPVLTMLKI</sequence>
<organism evidence="2 3">
    <name type="scientific">Trifolium medium</name>
    <dbReference type="NCBI Taxonomy" id="97028"/>
    <lineage>
        <taxon>Eukaryota</taxon>
        <taxon>Viridiplantae</taxon>
        <taxon>Streptophyta</taxon>
        <taxon>Embryophyta</taxon>
        <taxon>Tracheophyta</taxon>
        <taxon>Spermatophyta</taxon>
        <taxon>Magnoliopsida</taxon>
        <taxon>eudicotyledons</taxon>
        <taxon>Gunneridae</taxon>
        <taxon>Pentapetalae</taxon>
        <taxon>rosids</taxon>
        <taxon>fabids</taxon>
        <taxon>Fabales</taxon>
        <taxon>Fabaceae</taxon>
        <taxon>Papilionoideae</taxon>
        <taxon>50 kb inversion clade</taxon>
        <taxon>NPAAA clade</taxon>
        <taxon>Hologalegina</taxon>
        <taxon>IRL clade</taxon>
        <taxon>Trifolieae</taxon>
        <taxon>Trifolium</taxon>
    </lineage>
</organism>
<dbReference type="AlphaFoldDB" id="A0A392QNX0"/>
<protein>
    <submittedName>
        <fullName evidence="2">Uncharacterized protein</fullName>
    </submittedName>
</protein>
<comment type="caution">
    <text evidence="2">The sequence shown here is derived from an EMBL/GenBank/DDBJ whole genome shotgun (WGS) entry which is preliminary data.</text>
</comment>